<comment type="caution">
    <text evidence="1">The sequence shown here is derived from an EMBL/GenBank/DDBJ whole genome shotgun (WGS) entry which is preliminary data.</text>
</comment>
<dbReference type="Proteomes" id="UP000236413">
    <property type="component" value="Unassembled WGS sequence"/>
</dbReference>
<organism evidence="1 2">
    <name type="scientific">Chryseobacterium viscerum</name>
    <dbReference type="NCBI Taxonomy" id="1037377"/>
    <lineage>
        <taxon>Bacteria</taxon>
        <taxon>Pseudomonadati</taxon>
        <taxon>Bacteroidota</taxon>
        <taxon>Flavobacteriia</taxon>
        <taxon>Flavobacteriales</taxon>
        <taxon>Weeksellaceae</taxon>
        <taxon>Chryseobacterium group</taxon>
        <taxon>Chryseobacterium</taxon>
    </lineage>
</organism>
<dbReference type="EMBL" id="PPEG02000009">
    <property type="protein sequence ID" value="PWN59012.1"/>
    <property type="molecule type" value="Genomic_DNA"/>
</dbReference>
<accession>A0A316WC61</accession>
<name>A0A316WC61_9FLAO</name>
<protein>
    <submittedName>
        <fullName evidence="1">Uncharacterized protein</fullName>
    </submittedName>
</protein>
<proteinExistence type="predicted"/>
<reference evidence="1 2" key="1">
    <citation type="submission" date="2018-04" db="EMBL/GenBank/DDBJ databases">
        <title>Chryseobacterium oncorhynchi 701B-08T from rainbow trout, and Chryseobacterium viscerum 687B-08T from diseased fish.</title>
        <authorList>
            <person name="Jeong J.-J."/>
            <person name="Lee Y.J."/>
            <person name="Pathiraja D."/>
            <person name="Park B."/>
            <person name="Choi I.-G."/>
            <person name="Kim K.D."/>
        </authorList>
    </citation>
    <scope>NUCLEOTIDE SEQUENCE [LARGE SCALE GENOMIC DNA]</scope>
    <source>
        <strain evidence="1 2">687B-08</strain>
    </source>
</reference>
<sequence>MYSCSVSTKDISSSEENGFFFKMKHKFTEINYENYQILIPKKLNTEEKAIVKIKDKTKRNSEKELNQDEHLRIQLILKSDNNLYEENEKSIIKILNLDS</sequence>
<gene>
    <name evidence="1" type="ORF">C1634_020595</name>
</gene>
<evidence type="ECO:0000313" key="2">
    <source>
        <dbReference type="Proteomes" id="UP000236413"/>
    </source>
</evidence>
<dbReference type="AlphaFoldDB" id="A0A316WC61"/>
<evidence type="ECO:0000313" key="1">
    <source>
        <dbReference type="EMBL" id="PWN59012.1"/>
    </source>
</evidence>